<dbReference type="GO" id="GO:0006303">
    <property type="term" value="P:double-strand break repair via nonhomologous end joining"/>
    <property type="evidence" value="ECO:0007669"/>
    <property type="project" value="TreeGrafter"/>
</dbReference>
<dbReference type="GO" id="GO:0035312">
    <property type="term" value="F:5'-3' DNA exonuclease activity"/>
    <property type="evidence" value="ECO:0007669"/>
    <property type="project" value="TreeGrafter"/>
</dbReference>
<evidence type="ECO:0000256" key="3">
    <source>
        <dbReference type="ARBA" id="ARBA00022763"/>
    </source>
</evidence>
<dbReference type="EMBL" id="CVQH01018313">
    <property type="protein sequence ID" value="CRK25075.1"/>
    <property type="molecule type" value="Genomic_DNA"/>
</dbReference>
<reference evidence="7 8" key="1">
    <citation type="submission" date="2015-05" db="EMBL/GenBank/DDBJ databases">
        <authorList>
            <person name="Wang D.B."/>
            <person name="Wang M."/>
        </authorList>
    </citation>
    <scope>NUCLEOTIDE SEQUENCE [LARGE SCALE GENOMIC DNA]</scope>
    <source>
        <strain evidence="7">VL1</strain>
    </source>
</reference>
<dbReference type="Gene3D" id="3.40.50.12650">
    <property type="match status" value="1"/>
</dbReference>
<dbReference type="InterPro" id="IPR011084">
    <property type="entry name" value="DRMBL"/>
</dbReference>
<dbReference type="PANTHER" id="PTHR23240:SF6">
    <property type="entry name" value="DNA CROSS-LINK REPAIR 1A PROTEIN"/>
    <property type="match status" value="1"/>
</dbReference>
<feature type="domain" description="DNA repair metallo-beta-lactamase" evidence="6">
    <location>
        <begin position="3"/>
        <end position="57"/>
    </location>
</feature>
<evidence type="ECO:0000256" key="5">
    <source>
        <dbReference type="ARBA" id="ARBA00023242"/>
    </source>
</evidence>
<comment type="similarity">
    <text evidence="2">Belongs to the DNA repair metallo-beta-lactamase (DRMBL) family.</text>
</comment>
<organism evidence="7 8">
    <name type="scientific">Verticillium longisporum</name>
    <name type="common">Verticillium dahliae var. longisporum</name>
    <dbReference type="NCBI Taxonomy" id="100787"/>
    <lineage>
        <taxon>Eukaryota</taxon>
        <taxon>Fungi</taxon>
        <taxon>Dikarya</taxon>
        <taxon>Ascomycota</taxon>
        <taxon>Pezizomycotina</taxon>
        <taxon>Sordariomycetes</taxon>
        <taxon>Hypocreomycetidae</taxon>
        <taxon>Glomerellales</taxon>
        <taxon>Plectosphaerellaceae</taxon>
        <taxon>Verticillium</taxon>
    </lineage>
</organism>
<keyword evidence="8" id="KW-1185">Reference proteome</keyword>
<keyword evidence="4" id="KW-0234">DNA repair</keyword>
<proteinExistence type="inferred from homology"/>
<dbReference type="PANTHER" id="PTHR23240">
    <property type="entry name" value="DNA CROSS-LINK REPAIR PROTEIN PSO2/SNM1-RELATED"/>
    <property type="match status" value="1"/>
</dbReference>
<name>A0A0G4LU01_VERLO</name>
<feature type="non-terminal residue" evidence="7">
    <location>
        <position position="114"/>
    </location>
</feature>
<dbReference type="AlphaFoldDB" id="A0A0G4LU01"/>
<dbReference type="GO" id="GO:0005634">
    <property type="term" value="C:nucleus"/>
    <property type="evidence" value="ECO:0007669"/>
    <property type="project" value="UniProtKB-SubCell"/>
</dbReference>
<evidence type="ECO:0000256" key="4">
    <source>
        <dbReference type="ARBA" id="ARBA00023204"/>
    </source>
</evidence>
<dbReference type="GO" id="GO:0003684">
    <property type="term" value="F:damaged DNA binding"/>
    <property type="evidence" value="ECO:0007669"/>
    <property type="project" value="TreeGrafter"/>
</dbReference>
<protein>
    <recommendedName>
        <fullName evidence="6">DNA repair metallo-beta-lactamase domain-containing protein</fullName>
    </recommendedName>
</protein>
<dbReference type="Gene3D" id="3.60.15.10">
    <property type="entry name" value="Ribonuclease Z/Hydroxyacylglutathione hydrolase-like"/>
    <property type="match status" value="1"/>
</dbReference>
<evidence type="ECO:0000313" key="7">
    <source>
        <dbReference type="EMBL" id="CRK25075.1"/>
    </source>
</evidence>
<keyword evidence="5" id="KW-0539">Nucleus</keyword>
<gene>
    <name evidence="7" type="ORF">BN1708_018135</name>
</gene>
<sequence>MAWRSRFTAQSVVPQRGSTREAMCFGVPYSEHSSFRELAMFVMALRIDKVIPTVNVGSEQSRKRMKSWIDRWMAERRRGGLVRALVEGEGQKGEGEREVVLWEGKDSSGGGAWW</sequence>
<evidence type="ECO:0000259" key="6">
    <source>
        <dbReference type="Pfam" id="PF07522"/>
    </source>
</evidence>
<evidence type="ECO:0000313" key="8">
    <source>
        <dbReference type="Proteomes" id="UP000044602"/>
    </source>
</evidence>
<dbReference type="STRING" id="100787.A0A0G4LU01"/>
<accession>A0A0G4LU01</accession>
<dbReference type="InterPro" id="IPR036866">
    <property type="entry name" value="RibonucZ/Hydroxyglut_hydro"/>
</dbReference>
<dbReference type="Pfam" id="PF07522">
    <property type="entry name" value="DRMBL"/>
    <property type="match status" value="1"/>
</dbReference>
<dbReference type="GO" id="GO:0036297">
    <property type="term" value="P:interstrand cross-link repair"/>
    <property type="evidence" value="ECO:0007669"/>
    <property type="project" value="TreeGrafter"/>
</dbReference>
<evidence type="ECO:0000256" key="1">
    <source>
        <dbReference type="ARBA" id="ARBA00004123"/>
    </source>
</evidence>
<comment type="subcellular location">
    <subcellularLocation>
        <location evidence="1">Nucleus</location>
    </subcellularLocation>
</comment>
<keyword evidence="3" id="KW-0227">DNA damage</keyword>
<evidence type="ECO:0000256" key="2">
    <source>
        <dbReference type="ARBA" id="ARBA00010304"/>
    </source>
</evidence>
<dbReference type="Proteomes" id="UP000044602">
    <property type="component" value="Unassembled WGS sequence"/>
</dbReference>